<organism evidence="3 4">
    <name type="scientific">Prauserella endophytica</name>
    <dbReference type="NCBI Taxonomy" id="1592324"/>
    <lineage>
        <taxon>Bacteria</taxon>
        <taxon>Bacillati</taxon>
        <taxon>Actinomycetota</taxon>
        <taxon>Actinomycetes</taxon>
        <taxon>Pseudonocardiales</taxon>
        <taxon>Pseudonocardiaceae</taxon>
        <taxon>Prauserella</taxon>
        <taxon>Prauserella coralliicola group</taxon>
    </lineage>
</organism>
<evidence type="ECO:0000313" key="3">
    <source>
        <dbReference type="EMBL" id="TKG72919.1"/>
    </source>
</evidence>
<dbReference type="EMBL" id="SWMS01000002">
    <property type="protein sequence ID" value="TKG72919.1"/>
    <property type="molecule type" value="Genomic_DNA"/>
</dbReference>
<dbReference type="NCBIfam" id="TIGR00026">
    <property type="entry name" value="hi_GC_TIGR00026"/>
    <property type="match status" value="1"/>
</dbReference>
<accession>A0ABY2SAK2</accession>
<dbReference type="PANTHER" id="PTHR39428:SF3">
    <property type="entry name" value="DEAZAFLAVIN-DEPENDENT NITROREDUCTASE"/>
    <property type="match status" value="1"/>
</dbReference>
<dbReference type="Proteomes" id="UP000309992">
    <property type="component" value="Unassembled WGS sequence"/>
</dbReference>
<keyword evidence="4" id="KW-1185">Reference proteome</keyword>
<comment type="similarity">
    <text evidence="1">Belongs to the F420H(2)-dependent quinone reductase family.</text>
</comment>
<evidence type="ECO:0000313" key="4">
    <source>
        <dbReference type="Proteomes" id="UP000309992"/>
    </source>
</evidence>
<dbReference type="InterPro" id="IPR012349">
    <property type="entry name" value="Split_barrel_FMN-bd"/>
</dbReference>
<comment type="caution">
    <text evidence="3">The sequence shown here is derived from an EMBL/GenBank/DDBJ whole genome shotgun (WGS) entry which is preliminary data.</text>
</comment>
<gene>
    <name evidence="3" type="ORF">FCN18_06800</name>
</gene>
<sequence length="160" mass="18192">MPLPAARPRALDSPLLPKVFRWMSRCHVWAYRRSGGRVGYHWRVGAALRKPAPTLLLDHRGRRSGRVFTTPLIFLRDGADVVVVASQGGRPEHPQWYRNLLSSPDTTVQIKGELVPVRARTADAAERDALWPLLLDLYADFGTYQSWTSREIPVMILEPR</sequence>
<comment type="catalytic activity">
    <reaction evidence="2">
        <text>oxidized coenzyme F420-(gamma-L-Glu)(n) + a quinol + H(+) = reduced coenzyme F420-(gamma-L-Glu)(n) + a quinone</text>
        <dbReference type="Rhea" id="RHEA:39663"/>
        <dbReference type="Rhea" id="RHEA-COMP:12939"/>
        <dbReference type="Rhea" id="RHEA-COMP:14378"/>
        <dbReference type="ChEBI" id="CHEBI:15378"/>
        <dbReference type="ChEBI" id="CHEBI:24646"/>
        <dbReference type="ChEBI" id="CHEBI:132124"/>
        <dbReference type="ChEBI" id="CHEBI:133980"/>
        <dbReference type="ChEBI" id="CHEBI:139511"/>
    </reaction>
</comment>
<proteinExistence type="inferred from homology"/>
<name>A0ABY2SAK2_9PSEU</name>
<evidence type="ECO:0000256" key="1">
    <source>
        <dbReference type="ARBA" id="ARBA00008710"/>
    </source>
</evidence>
<dbReference type="RefSeq" id="WP_112270268.1">
    <property type="nucleotide sequence ID" value="NZ_SWMS01000002.1"/>
</dbReference>
<protein>
    <submittedName>
        <fullName evidence="3">Nitroreductase family deazaflavin-dependent oxidoreductase</fullName>
    </submittedName>
</protein>
<dbReference type="Pfam" id="PF04075">
    <property type="entry name" value="F420H2_quin_red"/>
    <property type="match status" value="1"/>
</dbReference>
<dbReference type="Gene3D" id="2.30.110.10">
    <property type="entry name" value="Electron Transport, Fmn-binding Protein, Chain A"/>
    <property type="match status" value="1"/>
</dbReference>
<reference evidence="3 4" key="1">
    <citation type="journal article" date="2015" name="Antonie Van Leeuwenhoek">
        <title>Prauserella endophytica sp. nov., an endophytic actinobacterium isolated from Tamarix taklamakanensis.</title>
        <authorList>
            <person name="Liu J.M."/>
            <person name="Habden X."/>
            <person name="Guo L."/>
            <person name="Tuo L."/>
            <person name="Jiang Z.K."/>
            <person name="Liu S.W."/>
            <person name="Liu X.F."/>
            <person name="Chen L."/>
            <person name="Li R.F."/>
            <person name="Zhang Y.Q."/>
            <person name="Sun C.H."/>
        </authorList>
    </citation>
    <scope>NUCLEOTIDE SEQUENCE [LARGE SCALE GENOMIC DNA]</scope>
    <source>
        <strain evidence="3 4">CGMCC 4.7182</strain>
    </source>
</reference>
<dbReference type="InterPro" id="IPR004378">
    <property type="entry name" value="F420H2_quin_Rdtase"/>
</dbReference>
<evidence type="ECO:0000256" key="2">
    <source>
        <dbReference type="ARBA" id="ARBA00049106"/>
    </source>
</evidence>
<dbReference type="PANTHER" id="PTHR39428">
    <property type="entry name" value="F420H(2)-DEPENDENT QUINONE REDUCTASE RV1261C"/>
    <property type="match status" value="1"/>
</dbReference>